<keyword evidence="2" id="KW-1185">Reference proteome</keyword>
<organism evidence="1 2">
    <name type="scientific">Diaporthe vaccinii</name>
    <dbReference type="NCBI Taxonomy" id="105482"/>
    <lineage>
        <taxon>Eukaryota</taxon>
        <taxon>Fungi</taxon>
        <taxon>Dikarya</taxon>
        <taxon>Ascomycota</taxon>
        <taxon>Pezizomycotina</taxon>
        <taxon>Sordariomycetes</taxon>
        <taxon>Sordariomycetidae</taxon>
        <taxon>Diaporthales</taxon>
        <taxon>Diaporthaceae</taxon>
        <taxon>Diaporthe</taxon>
        <taxon>Diaporthe eres species complex</taxon>
    </lineage>
</organism>
<dbReference type="EMBL" id="JBAWTH010000015">
    <property type="protein sequence ID" value="KAL2288827.1"/>
    <property type="molecule type" value="Genomic_DNA"/>
</dbReference>
<comment type="caution">
    <text evidence="1">The sequence shown here is derived from an EMBL/GenBank/DDBJ whole genome shotgun (WGS) entry which is preliminary data.</text>
</comment>
<evidence type="ECO:0000313" key="1">
    <source>
        <dbReference type="EMBL" id="KAL2288827.1"/>
    </source>
</evidence>
<gene>
    <name evidence="1" type="ORF">FJTKL_03481</name>
</gene>
<accession>A0ABR4F2B9</accession>
<dbReference type="Proteomes" id="UP001600888">
    <property type="component" value="Unassembled WGS sequence"/>
</dbReference>
<protein>
    <submittedName>
        <fullName evidence="1">Uncharacterized protein</fullName>
    </submittedName>
</protein>
<name>A0ABR4F2B9_9PEZI</name>
<evidence type="ECO:0000313" key="2">
    <source>
        <dbReference type="Proteomes" id="UP001600888"/>
    </source>
</evidence>
<reference evidence="1 2" key="1">
    <citation type="submission" date="2024-03" db="EMBL/GenBank/DDBJ databases">
        <title>A high-quality draft genome sequence of Diaporthe vaccinii, a causative agent of upright dieback and viscid rot disease in cranberry plants.</title>
        <authorList>
            <person name="Sarrasin M."/>
            <person name="Lang B.F."/>
            <person name="Burger G."/>
        </authorList>
    </citation>
    <scope>NUCLEOTIDE SEQUENCE [LARGE SCALE GENOMIC DNA]</scope>
    <source>
        <strain evidence="1 2">IS7</strain>
    </source>
</reference>
<proteinExistence type="predicted"/>
<sequence>MGTLQVTTLTGVISAGFRLRLATQPIQLRTVGLLNAIIVPRIPKSLSFPSLLPALLMVVLAQAPGAIWAGALTPVPTSAIAMLGSVAVPFYSDATADLWDSEFHLDGNNSVWNLVQNCTRVRGGGDLSSTISLSNCPVPNYRAQLLESAHEASAGGSTTSRNHSKPDNPAWTYRGRSYGIGAAQGLTPVQGVPADYSLLSFTYNETGYHTSVTCEFNTSASLNFTFSRNVDNVDIWEVEGNLPNSIAGEFYPVMAWHRDALDDAAVLAWVGVSNNETHIIEVVASKIYGSFSKVQCRVTFEPTMFTVKVNNTEQIITVSAVDVLEAKVDDVDQTGTGHLRSNAIRSINLLSRMSTSLYVSVLGEALEYNLQTIKSSPLTANDDLTTQTLRATADSFTAMLDDVLGIYGGSQLVLAGNMTGQRPASIRGELAAYRVGQPQYQWAIFGVNTALLLLILAEGIRTRWWRGLPCFDTLDFESIVSSAWTTGVVSAGAWLLKRGYGGGVMIKATGGDPAGGLGRKTGAVKGSYMELTDHGER</sequence>